<keyword evidence="1" id="KW-0472">Membrane</keyword>
<feature type="transmembrane region" description="Helical" evidence="1">
    <location>
        <begin position="114"/>
        <end position="139"/>
    </location>
</feature>
<keyword evidence="1" id="KW-0812">Transmembrane</keyword>
<dbReference type="Proteomes" id="UP000823749">
    <property type="component" value="Chromosome 4"/>
</dbReference>
<evidence type="ECO:0000256" key="1">
    <source>
        <dbReference type="SAM" id="Phobius"/>
    </source>
</evidence>
<protein>
    <submittedName>
        <fullName evidence="2">Uncharacterized protein</fullName>
    </submittedName>
</protein>
<gene>
    <name evidence="2" type="ORF">RHGRI_011567</name>
</gene>
<dbReference type="EMBL" id="JACTNZ010000004">
    <property type="protein sequence ID" value="KAG5553724.1"/>
    <property type="molecule type" value="Genomic_DNA"/>
</dbReference>
<comment type="caution">
    <text evidence="2">The sequence shown here is derived from an EMBL/GenBank/DDBJ whole genome shotgun (WGS) entry which is preliminary data.</text>
</comment>
<keyword evidence="3" id="KW-1185">Reference proteome</keyword>
<evidence type="ECO:0000313" key="2">
    <source>
        <dbReference type="EMBL" id="KAG5553724.1"/>
    </source>
</evidence>
<evidence type="ECO:0000313" key="3">
    <source>
        <dbReference type="Proteomes" id="UP000823749"/>
    </source>
</evidence>
<proteinExistence type="predicted"/>
<keyword evidence="1" id="KW-1133">Transmembrane helix</keyword>
<dbReference type="AlphaFoldDB" id="A0AAV6KN76"/>
<sequence>MGNETQMLEDAEAGRQLRSPVLYIRPPPARRIDGRMSRGKCDQGSSRVQPGSDSLAPCWWPTIDVPGWKLCTLCVCTKDPSSKEEEASLEEEDEEGEAEARCFCTRRIDMVGKFVMLLLFRLTFLVIGQVFARIVFALVHPFFVFDTLEIVHCSSKLKDAKVVFRSGKAWTVEEFSNCKKNNQVKK</sequence>
<organism evidence="2 3">
    <name type="scientific">Rhododendron griersonianum</name>
    <dbReference type="NCBI Taxonomy" id="479676"/>
    <lineage>
        <taxon>Eukaryota</taxon>
        <taxon>Viridiplantae</taxon>
        <taxon>Streptophyta</taxon>
        <taxon>Embryophyta</taxon>
        <taxon>Tracheophyta</taxon>
        <taxon>Spermatophyta</taxon>
        <taxon>Magnoliopsida</taxon>
        <taxon>eudicotyledons</taxon>
        <taxon>Gunneridae</taxon>
        <taxon>Pentapetalae</taxon>
        <taxon>asterids</taxon>
        <taxon>Ericales</taxon>
        <taxon>Ericaceae</taxon>
        <taxon>Ericoideae</taxon>
        <taxon>Rhodoreae</taxon>
        <taxon>Rhododendron</taxon>
    </lineage>
</organism>
<name>A0AAV6KN76_9ERIC</name>
<accession>A0AAV6KN76</accession>
<reference evidence="2" key="1">
    <citation type="submission" date="2020-08" db="EMBL/GenBank/DDBJ databases">
        <title>Plant Genome Project.</title>
        <authorList>
            <person name="Zhang R.-G."/>
        </authorList>
    </citation>
    <scope>NUCLEOTIDE SEQUENCE</scope>
    <source>
        <strain evidence="2">WSP0</strain>
        <tissue evidence="2">Leaf</tissue>
    </source>
</reference>